<evidence type="ECO:0000256" key="2">
    <source>
        <dbReference type="ARBA" id="ARBA00023235"/>
    </source>
</evidence>
<evidence type="ECO:0000259" key="4">
    <source>
        <dbReference type="Pfam" id="PF01361"/>
    </source>
</evidence>
<evidence type="ECO:0000313" key="6">
    <source>
        <dbReference type="Proteomes" id="UP000613011"/>
    </source>
</evidence>
<feature type="region of interest" description="Disordered" evidence="3">
    <location>
        <begin position="1"/>
        <end position="22"/>
    </location>
</feature>
<dbReference type="RefSeq" id="WP_201682569.1">
    <property type="nucleotide sequence ID" value="NZ_JAEQNA010000001.1"/>
</dbReference>
<dbReference type="EMBL" id="JAEQNA010000001">
    <property type="protein sequence ID" value="MBL0419549.1"/>
    <property type="molecule type" value="Genomic_DNA"/>
</dbReference>
<comment type="caution">
    <text evidence="5">The sequence shown here is derived from an EMBL/GenBank/DDBJ whole genome shotgun (WGS) entry which is preliminary data.</text>
</comment>
<dbReference type="Proteomes" id="UP000613011">
    <property type="component" value="Unassembled WGS sequence"/>
</dbReference>
<evidence type="ECO:0000256" key="1">
    <source>
        <dbReference type="ARBA" id="ARBA00006723"/>
    </source>
</evidence>
<organism evidence="5 6">
    <name type="scientific">Ramlibacter aurantiacus</name>
    <dbReference type="NCBI Taxonomy" id="2801330"/>
    <lineage>
        <taxon>Bacteria</taxon>
        <taxon>Pseudomonadati</taxon>
        <taxon>Pseudomonadota</taxon>
        <taxon>Betaproteobacteria</taxon>
        <taxon>Burkholderiales</taxon>
        <taxon>Comamonadaceae</taxon>
        <taxon>Ramlibacter</taxon>
    </lineage>
</organism>
<dbReference type="AlphaFoldDB" id="A0A936ZRZ8"/>
<dbReference type="Pfam" id="PF01361">
    <property type="entry name" value="Tautomerase"/>
    <property type="match status" value="1"/>
</dbReference>
<dbReference type="NCBIfam" id="NF002571">
    <property type="entry name" value="PRK02220.1"/>
    <property type="match status" value="1"/>
</dbReference>
<dbReference type="SUPFAM" id="SSF55331">
    <property type="entry name" value="Tautomerase/MIF"/>
    <property type="match status" value="1"/>
</dbReference>
<keyword evidence="2" id="KW-0413">Isomerase</keyword>
<dbReference type="InterPro" id="IPR014347">
    <property type="entry name" value="Tautomerase/MIF_sf"/>
</dbReference>
<proteinExistence type="inferred from homology"/>
<comment type="similarity">
    <text evidence="1">Belongs to the 4-oxalocrotonate tautomerase family.</text>
</comment>
<dbReference type="GO" id="GO:0016853">
    <property type="term" value="F:isomerase activity"/>
    <property type="evidence" value="ECO:0007669"/>
    <property type="project" value="UniProtKB-KW"/>
</dbReference>
<feature type="domain" description="4-oxalocrotonate tautomerase-like" evidence="4">
    <location>
        <begin position="21"/>
        <end position="77"/>
    </location>
</feature>
<sequence length="81" mass="9314">MAHHNRRTPSHTSQTRRRHMPTLRVELLEGRTPEQKKALVRALTQAVVDTLGSKPESVDVLLFDIKRQDWATGGQLWSERS</sequence>
<dbReference type="PANTHER" id="PTHR35530">
    <property type="entry name" value="TAUTOMERASE-RELATED"/>
    <property type="match status" value="1"/>
</dbReference>
<name>A0A936ZRZ8_9BURK</name>
<keyword evidence="6" id="KW-1185">Reference proteome</keyword>
<evidence type="ECO:0000256" key="3">
    <source>
        <dbReference type="SAM" id="MobiDB-lite"/>
    </source>
</evidence>
<dbReference type="Gene3D" id="3.30.429.10">
    <property type="entry name" value="Macrophage Migration Inhibitory Factor"/>
    <property type="match status" value="1"/>
</dbReference>
<reference evidence="5" key="1">
    <citation type="submission" date="2021-01" db="EMBL/GenBank/DDBJ databases">
        <title>Ramlibacter sp. strain AW1 16S ribosomal RNA gene Genome sequencing and assembly.</title>
        <authorList>
            <person name="Kang M."/>
        </authorList>
    </citation>
    <scope>NUCLEOTIDE SEQUENCE</scope>
    <source>
        <strain evidence="5">AW1</strain>
    </source>
</reference>
<evidence type="ECO:0000313" key="5">
    <source>
        <dbReference type="EMBL" id="MBL0419549.1"/>
    </source>
</evidence>
<protein>
    <submittedName>
        <fullName evidence="5">4-oxalocrotonate tautomerase</fullName>
    </submittedName>
</protein>
<dbReference type="InterPro" id="IPR004370">
    <property type="entry name" value="4-OT-like_dom"/>
</dbReference>
<gene>
    <name evidence="5" type="ORF">JI739_04220</name>
</gene>
<accession>A0A936ZRZ8</accession>
<dbReference type="NCBIfam" id="NF001966">
    <property type="entry name" value="PRK00745.1"/>
    <property type="match status" value="1"/>
</dbReference>
<dbReference type="PANTHER" id="PTHR35530:SF1">
    <property type="entry name" value="2-HYDROXYMUCONATE TAUTOMERASE"/>
    <property type="match status" value="1"/>
</dbReference>
<feature type="compositionally biased region" description="Basic residues" evidence="3">
    <location>
        <begin position="1"/>
        <end position="21"/>
    </location>
</feature>